<keyword evidence="3" id="KW-1185">Reference proteome</keyword>
<dbReference type="EMBL" id="PDCK01000043">
    <property type="protein sequence ID" value="PRQ30594.1"/>
    <property type="molecule type" value="Genomic_DNA"/>
</dbReference>
<proteinExistence type="predicted"/>
<dbReference type="Proteomes" id="UP000238479">
    <property type="component" value="Chromosome 5"/>
</dbReference>
<name>A0A2P6Q8V8_ROSCH</name>
<dbReference type="AlphaFoldDB" id="A0A2P6Q8V8"/>
<feature type="compositionally biased region" description="Polar residues" evidence="1">
    <location>
        <begin position="19"/>
        <end position="29"/>
    </location>
</feature>
<protein>
    <submittedName>
        <fullName evidence="2">Uncharacterized protein</fullName>
    </submittedName>
</protein>
<comment type="caution">
    <text evidence="2">The sequence shown here is derived from an EMBL/GenBank/DDBJ whole genome shotgun (WGS) entry which is preliminary data.</text>
</comment>
<dbReference type="Gramene" id="PRQ30594">
    <property type="protein sequence ID" value="PRQ30594"/>
    <property type="gene ID" value="RchiOBHm_Chr5g0026361"/>
</dbReference>
<sequence length="59" mass="6589">MLLIKEWSPISALHKLMPSGQQPTSNFESLSEAGPQGAEHKKQICREQSTTSKYAVTMR</sequence>
<gene>
    <name evidence="2" type="ORF">RchiOBHm_Chr5g0026361</name>
</gene>
<evidence type="ECO:0000256" key="1">
    <source>
        <dbReference type="SAM" id="MobiDB-lite"/>
    </source>
</evidence>
<evidence type="ECO:0000313" key="2">
    <source>
        <dbReference type="EMBL" id="PRQ30594.1"/>
    </source>
</evidence>
<reference evidence="2 3" key="1">
    <citation type="journal article" date="2018" name="Nat. Genet.">
        <title>The Rosa genome provides new insights in the design of modern roses.</title>
        <authorList>
            <person name="Bendahmane M."/>
        </authorList>
    </citation>
    <scope>NUCLEOTIDE SEQUENCE [LARGE SCALE GENOMIC DNA]</scope>
    <source>
        <strain evidence="3">cv. Old Blush</strain>
    </source>
</reference>
<organism evidence="2 3">
    <name type="scientific">Rosa chinensis</name>
    <name type="common">China rose</name>
    <dbReference type="NCBI Taxonomy" id="74649"/>
    <lineage>
        <taxon>Eukaryota</taxon>
        <taxon>Viridiplantae</taxon>
        <taxon>Streptophyta</taxon>
        <taxon>Embryophyta</taxon>
        <taxon>Tracheophyta</taxon>
        <taxon>Spermatophyta</taxon>
        <taxon>Magnoliopsida</taxon>
        <taxon>eudicotyledons</taxon>
        <taxon>Gunneridae</taxon>
        <taxon>Pentapetalae</taxon>
        <taxon>rosids</taxon>
        <taxon>fabids</taxon>
        <taxon>Rosales</taxon>
        <taxon>Rosaceae</taxon>
        <taxon>Rosoideae</taxon>
        <taxon>Rosoideae incertae sedis</taxon>
        <taxon>Rosa</taxon>
    </lineage>
</organism>
<accession>A0A2P6Q8V8</accession>
<evidence type="ECO:0000313" key="3">
    <source>
        <dbReference type="Proteomes" id="UP000238479"/>
    </source>
</evidence>
<feature type="compositionally biased region" description="Polar residues" evidence="1">
    <location>
        <begin position="46"/>
        <end position="59"/>
    </location>
</feature>
<feature type="region of interest" description="Disordered" evidence="1">
    <location>
        <begin position="18"/>
        <end position="59"/>
    </location>
</feature>